<evidence type="ECO:0000256" key="8">
    <source>
        <dbReference type="HAMAP-Rule" id="MF_03195"/>
    </source>
</evidence>
<dbReference type="EC" id="1.7.1.7" evidence="8"/>
<feature type="binding site" evidence="8">
    <location>
        <position position="181"/>
    </location>
    <ligand>
        <name>K(+)</name>
        <dbReference type="ChEBI" id="CHEBI:29103"/>
    </ligand>
</feature>
<evidence type="ECO:0000256" key="6">
    <source>
        <dbReference type="ARBA" id="ARBA00048616"/>
    </source>
</evidence>
<keyword evidence="1 8" id="KW-0659">Purine metabolism</keyword>
<dbReference type="GO" id="GO:0003938">
    <property type="term" value="F:IMP dehydrogenase activity"/>
    <property type="evidence" value="ECO:0007669"/>
    <property type="project" value="InterPro"/>
</dbReference>
<evidence type="ECO:0000313" key="15">
    <source>
        <dbReference type="Proteomes" id="UP000011080"/>
    </source>
</evidence>
<feature type="domain" description="IMP dehydrogenase/GMP reductase" evidence="13">
    <location>
        <begin position="10"/>
        <end position="288"/>
    </location>
</feature>
<dbReference type="GO" id="GO:0046872">
    <property type="term" value="F:metal ion binding"/>
    <property type="evidence" value="ECO:0007669"/>
    <property type="project" value="UniProtKB-KW"/>
</dbReference>
<protein>
    <recommendedName>
        <fullName evidence="8">GMP reductase</fullName>
        <shortName evidence="8">GMPR</shortName>
        <ecNumber evidence="8">1.7.1.7</ecNumber>
    </recommendedName>
    <alternativeName>
        <fullName evidence="8">Guanosine 5'-monophosphate oxidoreductase</fullName>
        <shortName evidence="8">Guanosine monophosphate reductase</shortName>
    </alternativeName>
</protein>
<organism evidence="14 15">
    <name type="scientific">Bos mutus</name>
    <name type="common">wild yak</name>
    <dbReference type="NCBI Taxonomy" id="72004"/>
    <lineage>
        <taxon>Eukaryota</taxon>
        <taxon>Metazoa</taxon>
        <taxon>Chordata</taxon>
        <taxon>Craniata</taxon>
        <taxon>Vertebrata</taxon>
        <taxon>Euteleostomi</taxon>
        <taxon>Mammalia</taxon>
        <taxon>Eutheria</taxon>
        <taxon>Laurasiatheria</taxon>
        <taxon>Artiodactyla</taxon>
        <taxon>Ruminantia</taxon>
        <taxon>Pecora</taxon>
        <taxon>Bovidae</taxon>
        <taxon>Bovinae</taxon>
        <taxon>Bos</taxon>
    </lineage>
</organism>
<evidence type="ECO:0000313" key="14">
    <source>
        <dbReference type="EMBL" id="ELR54623.1"/>
    </source>
</evidence>
<evidence type="ECO:0000256" key="5">
    <source>
        <dbReference type="ARBA" id="ARBA00023002"/>
    </source>
</evidence>
<feature type="active site" description="Proton acceptor" evidence="9">
    <location>
        <position position="286"/>
    </location>
</feature>
<feature type="binding site" description="in other chain" evidence="8">
    <location>
        <begin position="129"/>
        <end position="131"/>
    </location>
    <ligand>
        <name>NADP(+)</name>
        <dbReference type="ChEBI" id="CHEBI:58349"/>
        <note>ligand shared between two neighboring subunits</note>
    </ligand>
</feature>
<feature type="active site" description="Proton donor/acceptor" evidence="8">
    <location>
        <position position="188"/>
    </location>
</feature>
<feature type="binding site" description="in other chain" evidence="11">
    <location>
        <position position="186"/>
    </location>
    <ligand>
        <name>K(+)</name>
        <dbReference type="ChEBI" id="CHEBI:29103"/>
        <note>ligand shared between two tetrameric partners</note>
    </ligand>
</feature>
<dbReference type="HAMAP" id="MF_00596">
    <property type="entry name" value="GMP_reduct_type1"/>
    <property type="match status" value="1"/>
</dbReference>
<dbReference type="InterPro" id="IPR050139">
    <property type="entry name" value="GMP_reductase"/>
</dbReference>
<evidence type="ECO:0000256" key="9">
    <source>
        <dbReference type="PIRSR" id="PIRSR000130-1"/>
    </source>
</evidence>
<feature type="binding site" evidence="8">
    <location>
        <begin position="242"/>
        <end position="243"/>
    </location>
    <ligand>
        <name>GMP</name>
        <dbReference type="ChEBI" id="CHEBI:58115"/>
    </ligand>
</feature>
<proteinExistence type="inferred from homology"/>
<dbReference type="PIRSF" id="PIRSF000130">
    <property type="entry name" value="IMPDH"/>
    <property type="match status" value="1"/>
</dbReference>
<dbReference type="PROSITE" id="PS00487">
    <property type="entry name" value="IMP_DH_GMP_RED"/>
    <property type="match status" value="1"/>
</dbReference>
<dbReference type="InterPro" id="IPR015875">
    <property type="entry name" value="IMP_DH/GMP_Rdtase_CS"/>
</dbReference>
<dbReference type="InterPro" id="IPR013785">
    <property type="entry name" value="Aldolase_TIM"/>
</dbReference>
<feature type="binding site" evidence="8">
    <location>
        <position position="183"/>
    </location>
    <ligand>
        <name>K(+)</name>
        <dbReference type="ChEBI" id="CHEBI:29103"/>
    </ligand>
</feature>
<feature type="binding site" description="in other chain" evidence="11">
    <location>
        <position position="183"/>
    </location>
    <ligand>
        <name>K(+)</name>
        <dbReference type="ChEBI" id="CHEBI:29103"/>
        <note>ligand shared between two tetrameric partners</note>
    </ligand>
</feature>
<feature type="binding site" evidence="8">
    <location>
        <begin position="268"/>
        <end position="270"/>
    </location>
    <ligand>
        <name>GMP</name>
        <dbReference type="ChEBI" id="CHEBI:58115"/>
    </ligand>
</feature>
<dbReference type="NCBIfam" id="NF003470">
    <property type="entry name" value="PRK05096.1"/>
    <property type="match status" value="1"/>
</dbReference>
<dbReference type="GO" id="GO:1902560">
    <property type="term" value="C:GMP reductase complex"/>
    <property type="evidence" value="ECO:0007669"/>
    <property type="project" value="InterPro"/>
</dbReference>
<dbReference type="GO" id="GO:0006144">
    <property type="term" value="P:purine nucleobase metabolic process"/>
    <property type="evidence" value="ECO:0007669"/>
    <property type="project" value="UniProtKB-KW"/>
</dbReference>
<evidence type="ECO:0000256" key="3">
    <source>
        <dbReference type="ARBA" id="ARBA00022857"/>
    </source>
</evidence>
<feature type="binding site" description="in other chain" evidence="8">
    <location>
        <position position="269"/>
    </location>
    <ligand>
        <name>NADP(+)</name>
        <dbReference type="ChEBI" id="CHEBI:58349"/>
        <note>ligand shared between two neighboring subunits</note>
    </ligand>
</feature>
<keyword evidence="2 8" id="KW-0479">Metal-binding</keyword>
<dbReference type="NCBIfam" id="TIGR01305">
    <property type="entry name" value="GMP_reduct_1"/>
    <property type="match status" value="1"/>
</dbReference>
<evidence type="ECO:0000256" key="12">
    <source>
        <dbReference type="RuleBase" id="RU003929"/>
    </source>
</evidence>
<dbReference type="CDD" id="cd00381">
    <property type="entry name" value="IMPDH"/>
    <property type="match status" value="1"/>
</dbReference>
<reference evidence="14 15" key="1">
    <citation type="journal article" date="2012" name="Nat. Genet.">
        <title>The yak genome and adaptation to life at high altitude.</title>
        <authorList>
            <person name="Qiu Q."/>
            <person name="Zhang G."/>
            <person name="Ma T."/>
            <person name="Qian W."/>
            <person name="Wang J."/>
            <person name="Ye Z."/>
            <person name="Cao C."/>
            <person name="Hu Q."/>
            <person name="Kim J."/>
            <person name="Larkin D.M."/>
            <person name="Auvil L."/>
            <person name="Capitanu B."/>
            <person name="Ma J."/>
            <person name="Lewin H.A."/>
            <person name="Qian X."/>
            <person name="Lang Y."/>
            <person name="Zhou R."/>
            <person name="Wang L."/>
            <person name="Wang K."/>
            <person name="Xia J."/>
            <person name="Liao S."/>
            <person name="Pan S."/>
            <person name="Lu X."/>
            <person name="Hou H."/>
            <person name="Wang Y."/>
            <person name="Zang X."/>
            <person name="Yin Y."/>
            <person name="Ma H."/>
            <person name="Zhang J."/>
            <person name="Wang Z."/>
            <person name="Zhang Y."/>
            <person name="Zhang D."/>
            <person name="Yonezawa T."/>
            <person name="Hasegawa M."/>
            <person name="Zhong Y."/>
            <person name="Liu W."/>
            <person name="Zhang Y."/>
            <person name="Huang Z."/>
            <person name="Zhang S."/>
            <person name="Long R."/>
            <person name="Yang H."/>
            <person name="Wang J."/>
            <person name="Lenstra J.A."/>
            <person name="Cooper D.N."/>
            <person name="Wu Y."/>
            <person name="Wang J."/>
            <person name="Shi P."/>
            <person name="Wang J."/>
            <person name="Liu J."/>
        </authorList>
    </citation>
    <scope>NUCLEOTIDE SEQUENCE [LARGE SCALE GENOMIC DNA]</scope>
    <source>
        <strain evidence="15">yakQH1</strain>
    </source>
</reference>
<dbReference type="PANTHER" id="PTHR43170:SF3">
    <property type="entry name" value="GMP REDUCTASE 1"/>
    <property type="match status" value="1"/>
</dbReference>
<dbReference type="SUPFAM" id="SSF51412">
    <property type="entry name" value="Inosine monophosphate dehydrogenase (IMPDH)"/>
    <property type="match status" value="1"/>
</dbReference>
<evidence type="ECO:0000256" key="4">
    <source>
        <dbReference type="ARBA" id="ARBA00022958"/>
    </source>
</evidence>
<feature type="binding site" description="in other chain" evidence="11">
    <location>
        <position position="181"/>
    </location>
    <ligand>
        <name>K(+)</name>
        <dbReference type="ChEBI" id="CHEBI:29103"/>
        <note>ligand shared between two tetrameric partners</note>
    </ligand>
</feature>
<comment type="caution">
    <text evidence="8">Lacks conserved residue(s) required for the propagation of feature annotation.</text>
</comment>
<feature type="binding site" evidence="10">
    <location>
        <begin position="179"/>
        <end position="181"/>
    </location>
    <ligand>
        <name>NAD(+)</name>
        <dbReference type="ChEBI" id="CHEBI:57540"/>
    </ligand>
</feature>
<dbReference type="InterPro" id="IPR001093">
    <property type="entry name" value="IMP_DH_GMPRt"/>
</dbReference>
<evidence type="ECO:0000256" key="1">
    <source>
        <dbReference type="ARBA" id="ARBA00022631"/>
    </source>
</evidence>
<feature type="domain" description="IMP dehydrogenase/GMP reductase" evidence="13">
    <location>
        <begin position="341"/>
        <end position="395"/>
    </location>
</feature>
<keyword evidence="10" id="KW-0520">NAD</keyword>
<feature type="binding site" evidence="10">
    <location>
        <begin position="129"/>
        <end position="131"/>
    </location>
    <ligand>
        <name>NAD(+)</name>
        <dbReference type="ChEBI" id="CHEBI:57540"/>
    </ligand>
</feature>
<dbReference type="STRING" id="72004.ENSBMUP00000015605"/>
<dbReference type="Pfam" id="PF00478">
    <property type="entry name" value="IMPDH"/>
    <property type="match status" value="2"/>
</dbReference>
<feature type="active site" description="Thioimidate intermediate" evidence="8 9">
    <location>
        <position position="186"/>
    </location>
</feature>
<feature type="binding site" description="in other chain" evidence="8">
    <location>
        <begin position="285"/>
        <end position="286"/>
    </location>
    <ligand>
        <name>NADP(+)</name>
        <dbReference type="ChEBI" id="CHEBI:58349"/>
        <note>ligand shared between two neighboring subunits</note>
    </ligand>
</feature>
<feature type="binding site" description="in other chain" evidence="8">
    <location>
        <position position="78"/>
    </location>
    <ligand>
        <name>NADP(+)</name>
        <dbReference type="ChEBI" id="CHEBI:58349"/>
        <note>ligand shared between two neighboring subunits</note>
    </ligand>
</feature>
<dbReference type="InterPro" id="IPR005993">
    <property type="entry name" value="GMPR"/>
</dbReference>
<evidence type="ECO:0000256" key="11">
    <source>
        <dbReference type="PIRSR" id="PIRSR000130-4"/>
    </source>
</evidence>
<name>L8IEK9_9CETA</name>
<dbReference type="GO" id="GO:0006164">
    <property type="term" value="P:purine nucleotide biosynthetic process"/>
    <property type="evidence" value="ECO:0007669"/>
    <property type="project" value="InterPro"/>
</dbReference>
<dbReference type="FunFam" id="3.20.20.70:FF:000012">
    <property type="entry name" value="GMP reductase"/>
    <property type="match status" value="1"/>
</dbReference>
<keyword evidence="4 8" id="KW-0630">Potassium</keyword>
<evidence type="ECO:0000256" key="10">
    <source>
        <dbReference type="PIRSR" id="PIRSR000130-3"/>
    </source>
</evidence>
<evidence type="ECO:0000259" key="13">
    <source>
        <dbReference type="Pfam" id="PF00478"/>
    </source>
</evidence>
<dbReference type="GO" id="GO:0003920">
    <property type="term" value="F:GMP reductase activity"/>
    <property type="evidence" value="ECO:0007669"/>
    <property type="project" value="UniProtKB-UniRule"/>
</dbReference>
<evidence type="ECO:0000256" key="2">
    <source>
        <dbReference type="ARBA" id="ARBA00022723"/>
    </source>
</evidence>
<feature type="binding site" evidence="8">
    <location>
        <begin position="26"/>
        <end position="27"/>
    </location>
    <ligand>
        <name>NADP(+)</name>
        <dbReference type="ChEBI" id="CHEBI:58349"/>
        <note>ligand shared between two neighboring subunits</note>
    </ligand>
</feature>
<comment type="subunit">
    <text evidence="8">Homotetramer.</text>
</comment>
<dbReference type="SMART" id="SM01240">
    <property type="entry name" value="IMPDH"/>
    <property type="match status" value="1"/>
</dbReference>
<gene>
    <name evidence="8" type="primary">GMPR</name>
    <name evidence="14" type="ORF">M91_19340</name>
</gene>
<dbReference type="InterPro" id="IPR005990">
    <property type="entry name" value="IMP_DH"/>
</dbReference>
<sequence length="401" mass="43547">MPRIDADLKLDFKDVLLRPKRSSLKSRAEVDLERTFTFRNSKQTYSGIPIIVANMDTVGTFEMAVVMSQHSMFTAIHKHYTLDDWKLFAANHPECLQHVAVSSGSGKDDLEKMSNILEAVPQVKFICLDVANGYSEHFVEFVKLVRSRFPEHTIMAGNVVTGEMVEELILSGADIIKVGVGPGSVCTTRTKTGVGYPQLSAVIECADSAHGLKGHIISGGGCTCPGDVAKAFGAGADFVMLGGMFSGHTECAGEVIERNGQKLKLFYGMSSETAMKKHSGGVAEYRYVGVGRGVGTAPSLVREWHAAARVPWGGFKCQSWGSWLGSSGKRTRLKETLPFSSRAPEGKTVEVPYKGDVENTILDILGGLRSTCTYVGAAKLKELSRRATFIRVTQQHNTVFS</sequence>
<comment type="similarity">
    <text evidence="8">Belongs to the IMPDH/GMPR family. GuaC type 1 subfamily.</text>
</comment>
<accession>L8IEK9</accession>
<dbReference type="Gene3D" id="3.20.20.70">
    <property type="entry name" value="Aldolase class I"/>
    <property type="match status" value="1"/>
</dbReference>
<keyword evidence="5 8" id="KW-0560">Oxidoreductase</keyword>
<keyword evidence="3 8" id="KW-0521">NADP</keyword>
<feature type="binding site" evidence="8">
    <location>
        <begin position="370"/>
        <end position="373"/>
    </location>
    <ligand>
        <name>NADP(+)</name>
        <dbReference type="ChEBI" id="CHEBI:58349"/>
        <note>ligand shared between two neighboring subunits</note>
    </ligand>
</feature>
<feature type="binding site" evidence="8">
    <location>
        <position position="189"/>
    </location>
    <ligand>
        <name>K(+)</name>
        <dbReference type="ChEBI" id="CHEBI:29103"/>
    </ligand>
</feature>
<evidence type="ECO:0000256" key="7">
    <source>
        <dbReference type="ARBA" id="ARBA00058902"/>
    </source>
</evidence>
<dbReference type="EMBL" id="JH881386">
    <property type="protein sequence ID" value="ELR54623.1"/>
    <property type="molecule type" value="Genomic_DNA"/>
</dbReference>
<comment type="catalytic activity">
    <reaction evidence="6 8 12">
        <text>IMP + NH4(+) + NADP(+) = GMP + NADPH + 2 H(+)</text>
        <dbReference type="Rhea" id="RHEA:17185"/>
        <dbReference type="ChEBI" id="CHEBI:15378"/>
        <dbReference type="ChEBI" id="CHEBI:28938"/>
        <dbReference type="ChEBI" id="CHEBI:57783"/>
        <dbReference type="ChEBI" id="CHEBI:58053"/>
        <dbReference type="ChEBI" id="CHEBI:58115"/>
        <dbReference type="ChEBI" id="CHEBI:58349"/>
        <dbReference type="EC" id="1.7.1.7"/>
    </reaction>
</comment>
<feature type="binding site" evidence="8">
    <location>
        <position position="186"/>
    </location>
    <ligand>
        <name>K(+)</name>
        <dbReference type="ChEBI" id="CHEBI:29103"/>
    </ligand>
</feature>
<feature type="binding site" description="in other chain" evidence="8">
    <location>
        <begin position="180"/>
        <end position="181"/>
    </location>
    <ligand>
        <name>NADP(+)</name>
        <dbReference type="ChEBI" id="CHEBI:58349"/>
        <note>ligand shared between two neighboring subunits</note>
    </ligand>
</feature>
<dbReference type="PANTHER" id="PTHR43170">
    <property type="entry name" value="GMP REDUCTASE"/>
    <property type="match status" value="1"/>
</dbReference>
<comment type="function">
    <text evidence="7">Catalyzes the irreversible NADPH-dependent deamination of GMP to IMP. It functions in the conversion of nucleobase, nucleoside and nucleotide derivatives of G to A nucleotides, and in maintaining the intracellular balance of A and G nucleotides. Plays a role in modulating cellular differentiation.</text>
</comment>
<dbReference type="AlphaFoldDB" id="L8IEK9"/>
<dbReference type="Proteomes" id="UP000011080">
    <property type="component" value="Unassembled WGS sequence"/>
</dbReference>